<gene>
    <name evidence="1" type="ORF">N7G274_000857</name>
</gene>
<evidence type="ECO:0000313" key="1">
    <source>
        <dbReference type="EMBL" id="KAL2046839.1"/>
    </source>
</evidence>
<evidence type="ECO:0000313" key="2">
    <source>
        <dbReference type="Proteomes" id="UP001590950"/>
    </source>
</evidence>
<keyword evidence="2" id="KW-1185">Reference proteome</keyword>
<dbReference type="EMBL" id="JBEFKJ010000003">
    <property type="protein sequence ID" value="KAL2046839.1"/>
    <property type="molecule type" value="Genomic_DNA"/>
</dbReference>
<name>A0ABR4AMV1_9LECA</name>
<accession>A0ABR4AMV1</accession>
<organism evidence="1 2">
    <name type="scientific">Stereocaulon virgatum</name>
    <dbReference type="NCBI Taxonomy" id="373712"/>
    <lineage>
        <taxon>Eukaryota</taxon>
        <taxon>Fungi</taxon>
        <taxon>Dikarya</taxon>
        <taxon>Ascomycota</taxon>
        <taxon>Pezizomycotina</taxon>
        <taxon>Lecanoromycetes</taxon>
        <taxon>OSLEUM clade</taxon>
        <taxon>Lecanoromycetidae</taxon>
        <taxon>Lecanorales</taxon>
        <taxon>Lecanorineae</taxon>
        <taxon>Stereocaulaceae</taxon>
        <taxon>Stereocaulon</taxon>
    </lineage>
</organism>
<comment type="caution">
    <text evidence="1">The sequence shown here is derived from an EMBL/GenBank/DDBJ whole genome shotgun (WGS) entry which is preliminary data.</text>
</comment>
<proteinExistence type="predicted"/>
<reference evidence="1 2" key="1">
    <citation type="submission" date="2024-09" db="EMBL/GenBank/DDBJ databases">
        <title>Rethinking Asexuality: The Enigmatic Case of Functional Sexual Genes in Lepraria (Stereocaulaceae).</title>
        <authorList>
            <person name="Doellman M."/>
            <person name="Sun Y."/>
            <person name="Barcenas-Pena A."/>
            <person name="Lumbsch H.T."/>
            <person name="Grewe F."/>
        </authorList>
    </citation>
    <scope>NUCLEOTIDE SEQUENCE [LARGE SCALE GENOMIC DNA]</scope>
    <source>
        <strain evidence="1 2">Mercado 3170</strain>
    </source>
</reference>
<dbReference type="Proteomes" id="UP001590950">
    <property type="component" value="Unassembled WGS sequence"/>
</dbReference>
<protein>
    <submittedName>
        <fullName evidence="1">Uncharacterized protein</fullName>
    </submittedName>
</protein>
<sequence>MAESGNTDTEIVGWSSDRNATMSADLVYRTASIISCGQLCCSSLQSKLLQRKAARFTEITQDRGNNDLQGRWGEHTQTVVFEIDLKGLGRLITTRELQRISNKQPEAIQDRFYSRLMAPLENTRMSALWMRRN</sequence>